<dbReference type="InterPro" id="IPR013325">
    <property type="entry name" value="RNA_pol_sigma_r2"/>
</dbReference>
<dbReference type="RefSeq" id="WP_083512577.1">
    <property type="nucleotide sequence ID" value="NZ_CP011131.1"/>
</dbReference>
<dbReference type="PANTHER" id="PTHR43133">
    <property type="entry name" value="RNA POLYMERASE ECF-TYPE SIGMA FACTO"/>
    <property type="match status" value="1"/>
</dbReference>
<dbReference type="InterPro" id="IPR014284">
    <property type="entry name" value="RNA_pol_sigma-70_dom"/>
</dbReference>
<reference evidence="8 9" key="1">
    <citation type="submission" date="2022-03" db="EMBL/GenBank/DDBJ databases">
        <title>Complete genome sequence of Lysobacter capsici VKM B-2533 and Lysobacter gummosus 10.1.1, promising sources of lytic agents.</title>
        <authorList>
            <person name="Tarlachkov S.V."/>
            <person name="Kudryakova I.V."/>
            <person name="Afoshin A.S."/>
            <person name="Leontyevskaya E.A."/>
            <person name="Leontyevskaya N.V."/>
        </authorList>
    </citation>
    <scope>NUCLEOTIDE SEQUENCE [LARGE SCALE GENOMIC DNA]</scope>
    <source>
        <strain evidence="8 9">10.1.1</strain>
    </source>
</reference>
<feature type="region of interest" description="Disordered" evidence="5">
    <location>
        <begin position="1"/>
        <end position="21"/>
    </location>
</feature>
<sequence length="184" mass="20610">MEHTGTQSARGGKAGDDSEATQARQRFEALLQAHRGIVYKVANSYCRGDEDRADLAQEIAVQLWRAFPGFDPARGFSTWMYRIALNVAISHVRSNAPRQRHAVALDEHLHDVADESAADPEAELRVHALNRMIATLEPLNRALLLLYLEEHSYREIGEVLGLSETNVATKIARLKQRIRSDLAD</sequence>
<dbReference type="Proteomes" id="UP000829194">
    <property type="component" value="Chromosome"/>
</dbReference>
<name>A0ABY3X636_9GAMM</name>
<dbReference type="Pfam" id="PF04542">
    <property type="entry name" value="Sigma70_r2"/>
    <property type="match status" value="1"/>
</dbReference>
<feature type="domain" description="RNA polymerase sigma factor 70 region 4 type 2" evidence="7">
    <location>
        <begin position="128"/>
        <end position="177"/>
    </location>
</feature>
<dbReference type="InterPro" id="IPR013324">
    <property type="entry name" value="RNA_pol_sigma_r3/r4-like"/>
</dbReference>
<evidence type="ECO:0000256" key="1">
    <source>
        <dbReference type="ARBA" id="ARBA00010641"/>
    </source>
</evidence>
<dbReference type="InterPro" id="IPR036388">
    <property type="entry name" value="WH-like_DNA-bd_sf"/>
</dbReference>
<keyword evidence="9" id="KW-1185">Reference proteome</keyword>
<protein>
    <submittedName>
        <fullName evidence="8">Sigma-70 family RNA polymerase sigma factor</fullName>
    </submittedName>
</protein>
<dbReference type="Gene3D" id="1.10.1740.10">
    <property type="match status" value="1"/>
</dbReference>
<dbReference type="PANTHER" id="PTHR43133:SF45">
    <property type="entry name" value="RNA POLYMERASE ECF-TYPE SIGMA FACTOR"/>
    <property type="match status" value="1"/>
</dbReference>
<dbReference type="InterPro" id="IPR007627">
    <property type="entry name" value="RNA_pol_sigma70_r2"/>
</dbReference>
<keyword evidence="3" id="KW-0731">Sigma factor</keyword>
<comment type="similarity">
    <text evidence="1">Belongs to the sigma-70 factor family. ECF subfamily.</text>
</comment>
<evidence type="ECO:0000313" key="8">
    <source>
        <dbReference type="EMBL" id="UNP28033.1"/>
    </source>
</evidence>
<dbReference type="Gene3D" id="1.10.10.10">
    <property type="entry name" value="Winged helix-like DNA-binding domain superfamily/Winged helix DNA-binding domain"/>
    <property type="match status" value="1"/>
</dbReference>
<accession>A0ABY3X636</accession>
<dbReference type="EMBL" id="CP093547">
    <property type="protein sequence ID" value="UNP28033.1"/>
    <property type="molecule type" value="Genomic_DNA"/>
</dbReference>
<organism evidence="8 9">
    <name type="scientific">Lysobacter gummosus</name>
    <dbReference type="NCBI Taxonomy" id="262324"/>
    <lineage>
        <taxon>Bacteria</taxon>
        <taxon>Pseudomonadati</taxon>
        <taxon>Pseudomonadota</taxon>
        <taxon>Gammaproteobacteria</taxon>
        <taxon>Lysobacterales</taxon>
        <taxon>Lysobacteraceae</taxon>
        <taxon>Lysobacter</taxon>
    </lineage>
</organism>
<dbReference type="InterPro" id="IPR039425">
    <property type="entry name" value="RNA_pol_sigma-70-like"/>
</dbReference>
<keyword evidence="4" id="KW-0804">Transcription</keyword>
<proteinExistence type="inferred from homology"/>
<evidence type="ECO:0000256" key="3">
    <source>
        <dbReference type="ARBA" id="ARBA00023082"/>
    </source>
</evidence>
<evidence type="ECO:0000256" key="5">
    <source>
        <dbReference type="SAM" id="MobiDB-lite"/>
    </source>
</evidence>
<evidence type="ECO:0000259" key="7">
    <source>
        <dbReference type="Pfam" id="PF08281"/>
    </source>
</evidence>
<dbReference type="Pfam" id="PF08281">
    <property type="entry name" value="Sigma70_r4_2"/>
    <property type="match status" value="1"/>
</dbReference>
<keyword evidence="2" id="KW-0805">Transcription regulation</keyword>
<evidence type="ECO:0000256" key="4">
    <source>
        <dbReference type="ARBA" id="ARBA00023163"/>
    </source>
</evidence>
<gene>
    <name evidence="8" type="ORF">MOV92_16190</name>
</gene>
<evidence type="ECO:0000256" key="2">
    <source>
        <dbReference type="ARBA" id="ARBA00023015"/>
    </source>
</evidence>
<dbReference type="NCBIfam" id="TIGR02937">
    <property type="entry name" value="sigma70-ECF"/>
    <property type="match status" value="1"/>
</dbReference>
<feature type="domain" description="RNA polymerase sigma-70 region 2" evidence="6">
    <location>
        <begin position="30"/>
        <end position="96"/>
    </location>
</feature>
<dbReference type="SUPFAM" id="SSF88659">
    <property type="entry name" value="Sigma3 and sigma4 domains of RNA polymerase sigma factors"/>
    <property type="match status" value="1"/>
</dbReference>
<dbReference type="InterPro" id="IPR013249">
    <property type="entry name" value="RNA_pol_sigma70_r4_t2"/>
</dbReference>
<evidence type="ECO:0000313" key="9">
    <source>
        <dbReference type="Proteomes" id="UP000829194"/>
    </source>
</evidence>
<dbReference type="SUPFAM" id="SSF88946">
    <property type="entry name" value="Sigma2 domain of RNA polymerase sigma factors"/>
    <property type="match status" value="1"/>
</dbReference>
<evidence type="ECO:0000259" key="6">
    <source>
        <dbReference type="Pfam" id="PF04542"/>
    </source>
</evidence>